<protein>
    <submittedName>
        <fullName evidence="2">Uncharacterized protein</fullName>
    </submittedName>
</protein>
<evidence type="ECO:0000313" key="1">
    <source>
        <dbReference type="Proteomes" id="UP000887580"/>
    </source>
</evidence>
<dbReference type="WBParaSite" id="PS1159_v2.g13830.t1">
    <property type="protein sequence ID" value="PS1159_v2.g13830.t1"/>
    <property type="gene ID" value="PS1159_v2.g13830"/>
</dbReference>
<organism evidence="1 2">
    <name type="scientific">Panagrolaimus sp. PS1159</name>
    <dbReference type="NCBI Taxonomy" id="55785"/>
    <lineage>
        <taxon>Eukaryota</taxon>
        <taxon>Metazoa</taxon>
        <taxon>Ecdysozoa</taxon>
        <taxon>Nematoda</taxon>
        <taxon>Chromadorea</taxon>
        <taxon>Rhabditida</taxon>
        <taxon>Tylenchina</taxon>
        <taxon>Panagrolaimomorpha</taxon>
        <taxon>Panagrolaimoidea</taxon>
        <taxon>Panagrolaimidae</taxon>
        <taxon>Panagrolaimus</taxon>
    </lineage>
</organism>
<proteinExistence type="predicted"/>
<accession>A0AC35F4P5</accession>
<sequence>MKIGPIKYFAKEHSCDKNCPLDYEQFGKYVEYAAKKGSKTAQVHMEIWKYMNEALEAFKKNDSAKVVQALSKAIRLNPQIVQIPNLYIRMIEARVKEYPNELDAIICQIQVDAHDAECKVKRHFIDKAFKLFPGDKCLAVMLCKYYYNSDYPKLALEHVEMALKRHPRSLPLLFWHICILYTHQPLTQKLINALQAFLAAAPEDHPNVPACHYYKAEYYAGMENMQKLVESFADGLAAEKKQLPCFLPYEFGGKRSMVAYYNMAIEKINNRQRSVLKEEYSQESRKVDPKGKYLISQNRGIIKTHLKDYGSSTSFSNIGSKTNISSNPSTWPSFKNITLKDMDLSKEKIYKNFVLEAQIID</sequence>
<dbReference type="Proteomes" id="UP000887580">
    <property type="component" value="Unplaced"/>
</dbReference>
<evidence type="ECO:0000313" key="2">
    <source>
        <dbReference type="WBParaSite" id="PS1159_v2.g13830.t1"/>
    </source>
</evidence>
<reference evidence="2" key="1">
    <citation type="submission" date="2022-11" db="UniProtKB">
        <authorList>
            <consortium name="WormBaseParasite"/>
        </authorList>
    </citation>
    <scope>IDENTIFICATION</scope>
</reference>
<name>A0AC35F4P5_9BILA</name>